<evidence type="ECO:0000256" key="7">
    <source>
        <dbReference type="ARBA" id="ARBA00023242"/>
    </source>
</evidence>
<dbReference type="SUPFAM" id="SSF89124">
    <property type="entry name" value="Nop domain"/>
    <property type="match status" value="1"/>
</dbReference>
<comment type="similarity">
    <text evidence="2">Belongs to the PRP31 family.</text>
</comment>
<dbReference type="Gene3D" id="1.10.287.4070">
    <property type="match status" value="1"/>
</dbReference>
<feature type="compositionally biased region" description="Basic and acidic residues" evidence="9">
    <location>
        <begin position="535"/>
        <end position="548"/>
    </location>
</feature>
<evidence type="ECO:0000256" key="3">
    <source>
        <dbReference type="ARBA" id="ARBA00022664"/>
    </source>
</evidence>
<dbReference type="InterPro" id="IPR019175">
    <property type="entry name" value="Prp31_C"/>
</dbReference>
<evidence type="ECO:0000256" key="5">
    <source>
        <dbReference type="ARBA" id="ARBA00022884"/>
    </source>
</evidence>
<name>A0AAI9T130_9ASCO</name>
<dbReference type="Pfam" id="PF01798">
    <property type="entry name" value="Nop"/>
    <property type="match status" value="1"/>
</dbReference>
<evidence type="ECO:0000256" key="8">
    <source>
        <dbReference type="ARBA" id="ARBA00023274"/>
    </source>
</evidence>
<accession>A0AAI9T130</accession>
<evidence type="ECO:0000256" key="6">
    <source>
        <dbReference type="ARBA" id="ARBA00023187"/>
    </source>
</evidence>
<dbReference type="InterPro" id="IPR012976">
    <property type="entry name" value="NOSIC"/>
</dbReference>
<dbReference type="PANTHER" id="PTHR13904:SF0">
    <property type="entry name" value="U4_U6 SMALL NUCLEAR RIBONUCLEOPROTEIN PRP31"/>
    <property type="match status" value="1"/>
</dbReference>
<evidence type="ECO:0000256" key="9">
    <source>
        <dbReference type="SAM" id="MobiDB-lite"/>
    </source>
</evidence>
<dbReference type="GO" id="GO:0046540">
    <property type="term" value="C:U4/U6 x U5 tri-snRNP complex"/>
    <property type="evidence" value="ECO:0007669"/>
    <property type="project" value="InterPro"/>
</dbReference>
<feature type="compositionally biased region" description="Basic and acidic residues" evidence="9">
    <location>
        <begin position="491"/>
        <end position="502"/>
    </location>
</feature>
<dbReference type="InterPro" id="IPR042239">
    <property type="entry name" value="Nop_C"/>
</dbReference>
<proteinExistence type="inferred from homology"/>
<keyword evidence="6" id="KW-0508">mRNA splicing</keyword>
<evidence type="ECO:0000256" key="1">
    <source>
        <dbReference type="ARBA" id="ARBA00004123"/>
    </source>
</evidence>
<dbReference type="Gene3D" id="1.10.246.90">
    <property type="entry name" value="Nop domain"/>
    <property type="match status" value="1"/>
</dbReference>
<protein>
    <submittedName>
        <fullName evidence="11">PRP31</fullName>
    </submittedName>
</protein>
<dbReference type="GO" id="GO:0000244">
    <property type="term" value="P:spliceosomal tri-snRNP complex assembly"/>
    <property type="evidence" value="ECO:0007669"/>
    <property type="project" value="InterPro"/>
</dbReference>
<gene>
    <name evidence="11" type="ORF">KGF56_000766</name>
</gene>
<dbReference type="Pfam" id="PF09785">
    <property type="entry name" value="Prp31_C"/>
    <property type="match status" value="1"/>
</dbReference>
<dbReference type="PROSITE" id="PS51358">
    <property type="entry name" value="NOP"/>
    <property type="match status" value="1"/>
</dbReference>
<keyword evidence="4" id="KW-0747">Spliceosome</keyword>
<keyword evidence="12" id="KW-1185">Reference proteome</keyword>
<feature type="region of interest" description="Disordered" evidence="9">
    <location>
        <begin position="485"/>
        <end position="548"/>
    </location>
</feature>
<evidence type="ECO:0000256" key="2">
    <source>
        <dbReference type="ARBA" id="ARBA00005572"/>
    </source>
</evidence>
<evidence type="ECO:0000259" key="10">
    <source>
        <dbReference type="PROSITE" id="PS51358"/>
    </source>
</evidence>
<comment type="caution">
    <text evidence="11">The sequence shown here is derived from an EMBL/GenBank/DDBJ whole genome shotgun (WGS) entry which is preliminary data.</text>
</comment>
<dbReference type="EMBL" id="JAHUZD010000024">
    <property type="protein sequence ID" value="KAI3406286.2"/>
    <property type="molecule type" value="Genomic_DNA"/>
</dbReference>
<dbReference type="GO" id="GO:0071011">
    <property type="term" value="C:precatalytic spliceosome"/>
    <property type="evidence" value="ECO:0007669"/>
    <property type="project" value="TreeGrafter"/>
</dbReference>
<dbReference type="Proteomes" id="UP001202479">
    <property type="component" value="Unassembled WGS sequence"/>
</dbReference>
<dbReference type="GO" id="GO:0005687">
    <property type="term" value="C:U4 snRNP"/>
    <property type="evidence" value="ECO:0007669"/>
    <property type="project" value="TreeGrafter"/>
</dbReference>
<keyword evidence="3" id="KW-0507">mRNA processing</keyword>
<dbReference type="InterPro" id="IPR036070">
    <property type="entry name" value="Nop_dom_sf"/>
</dbReference>
<reference evidence="11" key="1">
    <citation type="journal article" date="2022" name="DNA Res.">
        <title>Genome analysis of five recently described species of the CUG-Ser clade uncovers Candida theae as a new hybrid lineage with pathogenic potential in the Candida parapsilosis species complex.</title>
        <authorList>
            <person name="Mixao V."/>
            <person name="Del Olmo V."/>
            <person name="Hegedusova E."/>
            <person name="Saus E."/>
            <person name="Pryszcz L."/>
            <person name="Cillingova A."/>
            <person name="Nosek J."/>
            <person name="Gabaldon T."/>
        </authorList>
    </citation>
    <scope>NUCLEOTIDE SEQUENCE</scope>
    <source>
        <strain evidence="11">CBS 10844</strain>
    </source>
</reference>
<feature type="compositionally biased region" description="Polar residues" evidence="9">
    <location>
        <begin position="525"/>
        <end position="534"/>
    </location>
</feature>
<organism evidence="11 12">
    <name type="scientific">Candida oxycetoniae</name>
    <dbReference type="NCBI Taxonomy" id="497107"/>
    <lineage>
        <taxon>Eukaryota</taxon>
        <taxon>Fungi</taxon>
        <taxon>Dikarya</taxon>
        <taxon>Ascomycota</taxon>
        <taxon>Saccharomycotina</taxon>
        <taxon>Pichiomycetes</taxon>
        <taxon>Debaryomycetaceae</taxon>
        <taxon>Candida/Lodderomyces clade</taxon>
        <taxon>Candida</taxon>
    </lineage>
</organism>
<dbReference type="GeneID" id="73378383"/>
<dbReference type="SMART" id="SM00931">
    <property type="entry name" value="NOSIC"/>
    <property type="match status" value="1"/>
</dbReference>
<feature type="domain" description="Nop" evidence="10">
    <location>
        <begin position="248"/>
        <end position="366"/>
    </location>
</feature>
<keyword evidence="5" id="KW-0694">RNA-binding</keyword>
<dbReference type="AlphaFoldDB" id="A0AAI9T130"/>
<comment type="subcellular location">
    <subcellularLocation>
        <location evidence="1">Nucleus</location>
    </subcellularLocation>
</comment>
<dbReference type="GO" id="GO:0003723">
    <property type="term" value="F:RNA binding"/>
    <property type="evidence" value="ECO:0007669"/>
    <property type="project" value="UniProtKB-KW"/>
</dbReference>
<sequence length="548" mass="61780">MVEYEKELLADLESSDEEVEEAVGEAVEEDIGEKDVYESTRSFQEKLTKLITTRYNPFQTILLNPDIESIRDFTTASKVYPLIPELKEKLAQYLNDQESDFLELLAEINHAKSDLQSDEYRFILTINELSTLINNEILAFTMHLKSQYKLVFPELEHIVAANTDYVRTFMIIQQDLANIQQYEQELKKLMANDKVLVIIMSALQQSKDQFQLSPQDMDKLNSCAKLILQLDDILHQLSNFISHKLARFAPNVSAIIGPIVTSQLLIASGSLKQLALTPACNIASLGVRDLSSSTKVASKNIRQTGYLYHSDIVKCLPPEIQRSAMRIISGKIILAARIDLSKSDEEGNLGLKLKREIEDKIDKLLAPPEQTPDKALPAPIEIKSKKRGGRRLRKMKERFQMSELRKAQNIMEFGKQEQTIMDEYGEEIGLGVSRTGGLGRLGQIQINKNTSARMSKAMVERLQKQKQQDLKKSILNDDEFDHIILGGGNKDGNKDAKTEVTDSSKSLPPAPTSKWLTGSMKRQLDSSSMDSNNVEAKRINLGDKGNHR</sequence>
<evidence type="ECO:0000313" key="12">
    <source>
        <dbReference type="Proteomes" id="UP001202479"/>
    </source>
</evidence>
<evidence type="ECO:0000256" key="4">
    <source>
        <dbReference type="ARBA" id="ARBA00022728"/>
    </source>
</evidence>
<dbReference type="PANTHER" id="PTHR13904">
    <property type="entry name" value="PRE-MRNA SPLICING FACTOR PRP31"/>
    <property type="match status" value="1"/>
</dbReference>
<keyword evidence="7" id="KW-0539">Nucleus</keyword>
<dbReference type="RefSeq" id="XP_049182031.1">
    <property type="nucleotide sequence ID" value="XM_049326710.1"/>
</dbReference>
<dbReference type="InterPro" id="IPR002687">
    <property type="entry name" value="Nop_dom"/>
</dbReference>
<keyword evidence="8" id="KW-0687">Ribonucleoprotein</keyword>
<evidence type="ECO:0000313" key="11">
    <source>
        <dbReference type="EMBL" id="KAI3406286.2"/>
    </source>
</evidence>
<dbReference type="InterPro" id="IPR027105">
    <property type="entry name" value="Prp31"/>
</dbReference>